<comment type="caution">
    <text evidence="2">The sequence shown here is derived from an EMBL/GenBank/DDBJ whole genome shotgun (WGS) entry which is preliminary data.</text>
</comment>
<feature type="compositionally biased region" description="Basic and acidic residues" evidence="1">
    <location>
        <begin position="27"/>
        <end position="39"/>
    </location>
</feature>
<evidence type="ECO:0000313" key="3">
    <source>
        <dbReference type="Proteomes" id="UP000813461"/>
    </source>
</evidence>
<sequence length="198" mass="22367">MSSPAAQVPPAEGGLPKDGDQSPGQSELEHSAQNEDQKTELAQPAQVGTGRDQLSAAVRSLRRPADNKSFRMLCADGVMRIVHYLPSPPDQPTDYEIYDAKPMSPEMIKAYLDTRPWTQETEDRFRGVDGRNVPQEQWLNPPPGIIHPMRSQNERDEGMRKYREERKLLEEKIARGEVSPEKPVSCSSIKSDYDLRPR</sequence>
<dbReference type="AlphaFoldDB" id="A0A8K0QSZ6"/>
<feature type="compositionally biased region" description="Basic and acidic residues" evidence="1">
    <location>
        <begin position="152"/>
        <end position="180"/>
    </location>
</feature>
<gene>
    <name evidence="2" type="ORF">FB567DRAFT_598517</name>
</gene>
<evidence type="ECO:0000256" key="1">
    <source>
        <dbReference type="SAM" id="MobiDB-lite"/>
    </source>
</evidence>
<evidence type="ECO:0000313" key="2">
    <source>
        <dbReference type="EMBL" id="KAH7070258.1"/>
    </source>
</evidence>
<dbReference type="EMBL" id="JAGMVJ010000027">
    <property type="protein sequence ID" value="KAH7070258.1"/>
    <property type="molecule type" value="Genomic_DNA"/>
</dbReference>
<dbReference type="OrthoDB" id="3660917at2759"/>
<reference evidence="2" key="1">
    <citation type="journal article" date="2021" name="Nat. Commun.">
        <title>Genetic determinants of endophytism in the Arabidopsis root mycobiome.</title>
        <authorList>
            <person name="Mesny F."/>
            <person name="Miyauchi S."/>
            <person name="Thiergart T."/>
            <person name="Pickel B."/>
            <person name="Atanasova L."/>
            <person name="Karlsson M."/>
            <person name="Huettel B."/>
            <person name="Barry K.W."/>
            <person name="Haridas S."/>
            <person name="Chen C."/>
            <person name="Bauer D."/>
            <person name="Andreopoulos W."/>
            <person name="Pangilinan J."/>
            <person name="LaButti K."/>
            <person name="Riley R."/>
            <person name="Lipzen A."/>
            <person name="Clum A."/>
            <person name="Drula E."/>
            <person name="Henrissat B."/>
            <person name="Kohler A."/>
            <person name="Grigoriev I.V."/>
            <person name="Martin F.M."/>
            <person name="Hacquard S."/>
        </authorList>
    </citation>
    <scope>NUCLEOTIDE SEQUENCE</scope>
    <source>
        <strain evidence="2">MPI-SDFR-AT-0120</strain>
    </source>
</reference>
<keyword evidence="3" id="KW-1185">Reference proteome</keyword>
<organism evidence="2 3">
    <name type="scientific">Paraphoma chrysanthemicola</name>
    <dbReference type="NCBI Taxonomy" id="798071"/>
    <lineage>
        <taxon>Eukaryota</taxon>
        <taxon>Fungi</taxon>
        <taxon>Dikarya</taxon>
        <taxon>Ascomycota</taxon>
        <taxon>Pezizomycotina</taxon>
        <taxon>Dothideomycetes</taxon>
        <taxon>Pleosporomycetidae</taxon>
        <taxon>Pleosporales</taxon>
        <taxon>Pleosporineae</taxon>
        <taxon>Phaeosphaeriaceae</taxon>
        <taxon>Paraphoma</taxon>
    </lineage>
</organism>
<accession>A0A8K0QSZ6</accession>
<feature type="region of interest" description="Disordered" evidence="1">
    <location>
        <begin position="125"/>
        <end position="198"/>
    </location>
</feature>
<protein>
    <submittedName>
        <fullName evidence="2">Uncharacterized protein</fullName>
    </submittedName>
</protein>
<name>A0A8K0QSZ6_9PLEO</name>
<proteinExistence type="predicted"/>
<feature type="region of interest" description="Disordered" evidence="1">
    <location>
        <begin position="1"/>
        <end position="69"/>
    </location>
</feature>
<dbReference type="Proteomes" id="UP000813461">
    <property type="component" value="Unassembled WGS sequence"/>
</dbReference>